<proteinExistence type="predicted"/>
<evidence type="ECO:0000313" key="2">
    <source>
        <dbReference type="EMBL" id="KAG2207056.1"/>
    </source>
</evidence>
<protein>
    <submittedName>
        <fullName evidence="2">Uncharacterized protein</fullName>
    </submittedName>
</protein>
<dbReference type="EMBL" id="JAEPRC010000138">
    <property type="protein sequence ID" value="KAG2207056.1"/>
    <property type="molecule type" value="Genomic_DNA"/>
</dbReference>
<accession>A0A8H7R9G3</accession>
<name>A0A8H7R9G3_9FUNG</name>
<evidence type="ECO:0000313" key="3">
    <source>
        <dbReference type="Proteomes" id="UP000650833"/>
    </source>
</evidence>
<dbReference type="AlphaFoldDB" id="A0A8H7R9G3"/>
<feature type="compositionally biased region" description="Low complexity" evidence="1">
    <location>
        <begin position="311"/>
        <end position="327"/>
    </location>
</feature>
<evidence type="ECO:0000256" key="1">
    <source>
        <dbReference type="SAM" id="MobiDB-lite"/>
    </source>
</evidence>
<gene>
    <name evidence="2" type="ORF">INT46_009189</name>
</gene>
<dbReference type="OrthoDB" id="2279919at2759"/>
<reference evidence="2" key="1">
    <citation type="submission" date="2020-12" db="EMBL/GenBank/DDBJ databases">
        <title>Metabolic potential, ecology and presence of endohyphal bacteria is reflected in genomic diversity of Mucoromycotina.</title>
        <authorList>
            <person name="Muszewska A."/>
            <person name="Okrasinska A."/>
            <person name="Steczkiewicz K."/>
            <person name="Drgas O."/>
            <person name="Orlowska M."/>
            <person name="Perlinska-Lenart U."/>
            <person name="Aleksandrzak-Piekarczyk T."/>
            <person name="Szatraj K."/>
            <person name="Zielenkiewicz U."/>
            <person name="Pilsyk S."/>
            <person name="Malc E."/>
            <person name="Mieczkowski P."/>
            <person name="Kruszewska J.S."/>
            <person name="Biernat P."/>
            <person name="Pawlowska J."/>
        </authorList>
    </citation>
    <scope>NUCLEOTIDE SEQUENCE</scope>
    <source>
        <strain evidence="2">CBS 226.32</strain>
    </source>
</reference>
<keyword evidence="3" id="KW-1185">Reference proteome</keyword>
<organism evidence="2 3">
    <name type="scientific">Mucor plumbeus</name>
    <dbReference type="NCBI Taxonomy" id="97098"/>
    <lineage>
        <taxon>Eukaryota</taxon>
        <taxon>Fungi</taxon>
        <taxon>Fungi incertae sedis</taxon>
        <taxon>Mucoromycota</taxon>
        <taxon>Mucoromycotina</taxon>
        <taxon>Mucoromycetes</taxon>
        <taxon>Mucorales</taxon>
        <taxon>Mucorineae</taxon>
        <taxon>Mucoraceae</taxon>
        <taxon>Mucor</taxon>
    </lineage>
</organism>
<feature type="region of interest" description="Disordered" evidence="1">
    <location>
        <begin position="311"/>
        <end position="399"/>
    </location>
</feature>
<comment type="caution">
    <text evidence="2">The sequence shown here is derived from an EMBL/GenBank/DDBJ whole genome shotgun (WGS) entry which is preliminary data.</text>
</comment>
<feature type="compositionally biased region" description="Low complexity" evidence="1">
    <location>
        <begin position="387"/>
        <end position="399"/>
    </location>
</feature>
<dbReference type="Proteomes" id="UP000650833">
    <property type="component" value="Unassembled WGS sequence"/>
</dbReference>
<sequence length="399" mass="40672">MVNVSTYMAVATAMVLGINALDANSAEQVKLYLENADVVSDSSAFASASASASASISDVYKAAVESVLAQAAVVKVENTPGNVRPAADSIFSDIIADFGKFIENLINPEISLPSVDIEAVAAPSSFSQAAPKPSFKVSGRSKRAIYDMDGSYSDSFVSESEVSNVYSAQDLSASASASASVSEAYSPYAASVKAVLKARRAEASAFALSAQASASASAASASISAAPKIWEQDVEIRRLLRPEVSEALADDFFNFNFGDFIISHIKSEIGKSIISAISNFPKASIDFDAFRSSLLEMFSATSAAAIDESNSSAAPNSAALEPSASAATDSVDLESSAPDGTDSAALESSAPDAADSVDLESSAPDAADSVDLESSAPDGTDSAALESSAPDAADSVASD</sequence>